<name>A0ABR2IJU1_9EUKA</name>
<evidence type="ECO:0000313" key="5">
    <source>
        <dbReference type="EMBL" id="KAK8833742.1"/>
    </source>
</evidence>
<keyword evidence="7" id="KW-1185">Reference proteome</keyword>
<accession>A0ABR2IJU1</accession>
<evidence type="ECO:0000256" key="3">
    <source>
        <dbReference type="SAM" id="MobiDB-lite"/>
    </source>
</evidence>
<keyword evidence="2" id="KW-0539">Nucleus</keyword>
<feature type="compositionally biased region" description="Low complexity" evidence="3">
    <location>
        <begin position="35"/>
        <end position="46"/>
    </location>
</feature>
<feature type="compositionally biased region" description="Low complexity" evidence="3">
    <location>
        <begin position="11"/>
        <end position="26"/>
    </location>
</feature>
<organism evidence="6 7">
    <name type="scientific">Tritrichomonas musculus</name>
    <dbReference type="NCBI Taxonomy" id="1915356"/>
    <lineage>
        <taxon>Eukaryota</taxon>
        <taxon>Metamonada</taxon>
        <taxon>Parabasalia</taxon>
        <taxon>Tritrichomonadida</taxon>
        <taxon>Tritrichomonadidae</taxon>
        <taxon>Tritrichomonas</taxon>
    </lineage>
</organism>
<feature type="region of interest" description="Disordered" evidence="3">
    <location>
        <begin position="249"/>
        <end position="288"/>
    </location>
</feature>
<gene>
    <name evidence="6" type="ORF">M9Y10_011168</name>
    <name evidence="5" type="ORF">M9Y10_040519</name>
</gene>
<dbReference type="Proteomes" id="UP001470230">
    <property type="component" value="Unassembled WGS sequence"/>
</dbReference>
<proteinExistence type="predicted"/>
<evidence type="ECO:0000256" key="2">
    <source>
        <dbReference type="ARBA" id="ARBA00023242"/>
    </source>
</evidence>
<feature type="compositionally biased region" description="Low complexity" evidence="3">
    <location>
        <begin position="249"/>
        <end position="259"/>
    </location>
</feature>
<dbReference type="EMBL" id="JAPFFF010000017">
    <property type="protein sequence ID" value="KAK8863484.1"/>
    <property type="molecule type" value="Genomic_DNA"/>
</dbReference>
<dbReference type="Gene3D" id="2.40.50.40">
    <property type="match status" value="1"/>
</dbReference>
<dbReference type="EMBL" id="JAPFFF010000675">
    <property type="protein sequence ID" value="KAK8833742.1"/>
    <property type="molecule type" value="Genomic_DNA"/>
</dbReference>
<protein>
    <recommendedName>
        <fullName evidence="4">Chromo shadow domain-containing protein</fullName>
    </recommendedName>
</protein>
<evidence type="ECO:0000256" key="1">
    <source>
        <dbReference type="ARBA" id="ARBA00004123"/>
    </source>
</evidence>
<dbReference type="Pfam" id="PF01393">
    <property type="entry name" value="Chromo_shadow"/>
    <property type="match status" value="1"/>
</dbReference>
<feature type="compositionally biased region" description="Low complexity" evidence="3">
    <location>
        <begin position="267"/>
        <end position="288"/>
    </location>
</feature>
<feature type="domain" description="Chromo shadow" evidence="4">
    <location>
        <begin position="175"/>
        <end position="223"/>
    </location>
</feature>
<dbReference type="InterPro" id="IPR008251">
    <property type="entry name" value="Chromo_shadow_dom"/>
</dbReference>
<feature type="region of interest" description="Disordered" evidence="3">
    <location>
        <begin position="1"/>
        <end position="87"/>
    </location>
</feature>
<feature type="compositionally biased region" description="Polar residues" evidence="3">
    <location>
        <begin position="1"/>
        <end position="10"/>
    </location>
</feature>
<feature type="region of interest" description="Disordered" evidence="3">
    <location>
        <begin position="150"/>
        <end position="170"/>
    </location>
</feature>
<reference evidence="6 7" key="1">
    <citation type="submission" date="2024-04" db="EMBL/GenBank/DDBJ databases">
        <title>Tritrichomonas musculus Genome.</title>
        <authorList>
            <person name="Alves-Ferreira E."/>
            <person name="Grigg M."/>
            <person name="Lorenzi H."/>
            <person name="Galac M."/>
        </authorList>
    </citation>
    <scope>NUCLEOTIDE SEQUENCE [LARGE SCALE GENOMIC DNA]</scope>
    <source>
        <strain evidence="6 7">EAF2021</strain>
    </source>
</reference>
<comment type="caution">
    <text evidence="6">The sequence shown here is derived from an EMBL/GenBank/DDBJ whole genome shotgun (WGS) entry which is preliminary data.</text>
</comment>
<comment type="subcellular location">
    <subcellularLocation>
        <location evidence="1">Nucleus</location>
    </subcellularLocation>
</comment>
<dbReference type="InterPro" id="IPR016197">
    <property type="entry name" value="Chromo-like_dom_sf"/>
</dbReference>
<dbReference type="CDD" id="cd00034">
    <property type="entry name" value="CSD"/>
    <property type="match status" value="1"/>
</dbReference>
<dbReference type="SUPFAM" id="SSF54160">
    <property type="entry name" value="Chromo domain-like"/>
    <property type="match status" value="1"/>
</dbReference>
<evidence type="ECO:0000313" key="6">
    <source>
        <dbReference type="EMBL" id="KAK8863484.1"/>
    </source>
</evidence>
<evidence type="ECO:0000313" key="7">
    <source>
        <dbReference type="Proteomes" id="UP001470230"/>
    </source>
</evidence>
<sequence>MNQDNNLDIGSNTNISSNTSQKNINQEGQNSLQENNNNPALLYLNNSARFANPQRSISSGRSSSPPPSSSGNQEKESRLIQRRKSTPSWTVSREVKYIKKDRKKKNVEQMLVVFQNDKNDVGRWINVSELNCPQLIEEYWERKKQMKESNINNANNGEDKQPGSTKKTGNRSIKEIIGMIPSDEYKYIYAVNFNDSTNEEYIPWKEMRKQYPKQLLKYYESHIDQENFTIAPPSSVLPLITDNHQISLQQSQPQIQKPHQLQRHQSHPQSHPHPQQHIQPPPQSIQEQQPNFAAQINEPLQNNEHQPQNVINDNANKVIESENKENTDNVIPIFLKTNQNIQNIPISQNVPISQIHMLQNQVKLQRTSSNPTREPTNRRPSQNLTQIQLIQQNLKMMNKK</sequence>
<evidence type="ECO:0000259" key="4">
    <source>
        <dbReference type="Pfam" id="PF01393"/>
    </source>
</evidence>
<feature type="compositionally biased region" description="Polar residues" evidence="3">
    <location>
        <begin position="363"/>
        <end position="381"/>
    </location>
</feature>
<feature type="region of interest" description="Disordered" evidence="3">
    <location>
        <begin position="363"/>
        <end position="383"/>
    </location>
</feature>